<evidence type="ECO:0000259" key="6">
    <source>
        <dbReference type="Pfam" id="PF14759"/>
    </source>
</evidence>
<dbReference type="EMBL" id="JACXYY010000004">
    <property type="protein sequence ID" value="MBD3915053.1"/>
    <property type="molecule type" value="Genomic_DNA"/>
</dbReference>
<name>A0ABR8MGG8_9ACTN</name>
<dbReference type="Proteomes" id="UP000649289">
    <property type="component" value="Unassembled WGS sequence"/>
</dbReference>
<evidence type="ECO:0000256" key="1">
    <source>
        <dbReference type="ARBA" id="ARBA00001974"/>
    </source>
</evidence>
<dbReference type="PRINTS" id="PR00368">
    <property type="entry name" value="FADPNR"/>
</dbReference>
<dbReference type="PRINTS" id="PR00411">
    <property type="entry name" value="PNDRDTASEI"/>
</dbReference>
<comment type="caution">
    <text evidence="7">The sequence shown here is derived from an EMBL/GenBank/DDBJ whole genome shotgun (WGS) entry which is preliminary data.</text>
</comment>
<evidence type="ECO:0000256" key="4">
    <source>
        <dbReference type="ARBA" id="ARBA00023002"/>
    </source>
</evidence>
<keyword evidence="2" id="KW-0285">Flavoprotein</keyword>
<feature type="domain" description="FAD/NAD(P)-binding" evidence="5">
    <location>
        <begin position="4"/>
        <end position="300"/>
    </location>
</feature>
<dbReference type="InterPro" id="IPR023753">
    <property type="entry name" value="FAD/NAD-binding_dom"/>
</dbReference>
<keyword evidence="8" id="KW-1185">Reference proteome</keyword>
<keyword evidence="3" id="KW-0274">FAD</keyword>
<evidence type="ECO:0000313" key="7">
    <source>
        <dbReference type="EMBL" id="MBD3915053.1"/>
    </source>
</evidence>
<evidence type="ECO:0000256" key="2">
    <source>
        <dbReference type="ARBA" id="ARBA00022630"/>
    </source>
</evidence>
<dbReference type="RefSeq" id="WP_191199390.1">
    <property type="nucleotide sequence ID" value="NZ_BAAAPA010000005.1"/>
</dbReference>
<sequence length="410" mass="42531">MSGVVIVGACQAGLQAAVSLRELGYQEPIALVGDEPHLPYQRPPLSKGFITGQTTSEQLSLRVGSFFDDHDIDLVTGERVTGIDRSTQRAVTASGRELAFDHLVLAVGAAPRTLGVRGTDVAGVHDLRGLDDAEAIAAGLKEAHDVVVLGGGFIGLELAATAAGLGRSVTIVEATAGLMGRAVSPAIAATFLAQHRARGVDVRLGTSVVEVVHDGTRATGVRLSDGEVVAADLVIVGIGASPRTELATGLGLDVATGVLVDGFARTSDCRVLAAGDCAQHREINGTSLCVTSVQNAIDQAVVAARTIVGDLESPYAATPWFWSDQYDLKLQMAGLPQAYDHRVVRGDPASGAFSILYVRDDRLVWAESVSKPGDHVLSRRLITQGSAVDVALAGDPSVPLRDAVLATTTA</sequence>
<dbReference type="PANTHER" id="PTHR43557">
    <property type="entry name" value="APOPTOSIS-INDUCING FACTOR 1"/>
    <property type="match status" value="1"/>
</dbReference>
<keyword evidence="4" id="KW-0560">Oxidoreductase</keyword>
<dbReference type="SUPFAM" id="SSF51905">
    <property type="entry name" value="FAD/NAD(P)-binding domain"/>
    <property type="match status" value="1"/>
</dbReference>
<dbReference type="Pfam" id="PF14759">
    <property type="entry name" value="Reductase_C"/>
    <property type="match status" value="1"/>
</dbReference>
<dbReference type="InterPro" id="IPR016156">
    <property type="entry name" value="FAD/NAD-linked_Rdtase_dimer_sf"/>
</dbReference>
<evidence type="ECO:0000256" key="3">
    <source>
        <dbReference type="ARBA" id="ARBA00022827"/>
    </source>
</evidence>
<dbReference type="SUPFAM" id="SSF55424">
    <property type="entry name" value="FAD/NAD-linked reductases, dimerisation (C-terminal) domain"/>
    <property type="match status" value="1"/>
</dbReference>
<gene>
    <name evidence="7" type="ORF">IEZ25_10545</name>
</gene>
<reference evidence="7 8" key="1">
    <citation type="submission" date="2020-09" db="EMBL/GenBank/DDBJ databases">
        <title>novel species in genus Nocardioides.</title>
        <authorList>
            <person name="Zhang G."/>
        </authorList>
    </citation>
    <scope>NUCLEOTIDE SEQUENCE [LARGE SCALE GENOMIC DNA]</scope>
    <source>
        <strain evidence="7 8">19197</strain>
    </source>
</reference>
<dbReference type="InterPro" id="IPR036188">
    <property type="entry name" value="FAD/NAD-bd_sf"/>
</dbReference>
<accession>A0ABR8MGG8</accession>
<evidence type="ECO:0000259" key="5">
    <source>
        <dbReference type="Pfam" id="PF07992"/>
    </source>
</evidence>
<dbReference type="InterPro" id="IPR050446">
    <property type="entry name" value="FAD-oxidoreductase/Apoptosis"/>
</dbReference>
<dbReference type="Pfam" id="PF07992">
    <property type="entry name" value="Pyr_redox_2"/>
    <property type="match status" value="1"/>
</dbReference>
<dbReference type="Gene3D" id="3.30.390.30">
    <property type="match status" value="1"/>
</dbReference>
<dbReference type="Gene3D" id="3.50.50.60">
    <property type="entry name" value="FAD/NAD(P)-binding domain"/>
    <property type="match status" value="2"/>
</dbReference>
<protein>
    <submittedName>
        <fullName evidence="7">FAD-dependent oxidoreductase</fullName>
    </submittedName>
</protein>
<evidence type="ECO:0000313" key="8">
    <source>
        <dbReference type="Proteomes" id="UP000649289"/>
    </source>
</evidence>
<proteinExistence type="predicted"/>
<dbReference type="InterPro" id="IPR028202">
    <property type="entry name" value="Reductase_C"/>
</dbReference>
<organism evidence="7 8">
    <name type="scientific">Nocardioides hwasunensis</name>
    <dbReference type="NCBI Taxonomy" id="397258"/>
    <lineage>
        <taxon>Bacteria</taxon>
        <taxon>Bacillati</taxon>
        <taxon>Actinomycetota</taxon>
        <taxon>Actinomycetes</taxon>
        <taxon>Propionibacteriales</taxon>
        <taxon>Nocardioidaceae</taxon>
        <taxon>Nocardioides</taxon>
    </lineage>
</organism>
<comment type="cofactor">
    <cofactor evidence="1">
        <name>FAD</name>
        <dbReference type="ChEBI" id="CHEBI:57692"/>
    </cofactor>
</comment>
<dbReference type="PANTHER" id="PTHR43557:SF2">
    <property type="entry name" value="RIESKE DOMAIN-CONTAINING PROTEIN-RELATED"/>
    <property type="match status" value="1"/>
</dbReference>
<feature type="domain" description="Reductase C-terminal" evidence="6">
    <location>
        <begin position="320"/>
        <end position="403"/>
    </location>
</feature>